<gene>
    <name evidence="1" type="ORF">MENT_LOCUS53348</name>
</gene>
<comment type="caution">
    <text evidence="1">The sequence shown here is derived from an EMBL/GenBank/DDBJ whole genome shotgun (WGS) entry which is preliminary data.</text>
</comment>
<proteinExistence type="predicted"/>
<accession>A0A6V7XKR8</accession>
<sequence length="215" mass="25529">MSVIQKERNLKRIQHMEQHTRTELSQIRERTDYNDIVQYILVIQRLALNENGFENLTIDFNVLERIIVAYIYEFVGYPYGNYQKVAELKNKIISDTDKQDIEDTNKQYAIFSQSIGYEKYMEETILRKQINEFALRMDIRQNIIDIVFKRINEHHFKYQIKEEANDNKNEITTNTSTQHGYLNYHTVIVDLIPKILANLLPCCLRLNMLTPAMCG</sequence>
<dbReference type="EMBL" id="CAJEWN010001767">
    <property type="protein sequence ID" value="CAD2199915.1"/>
    <property type="molecule type" value="Genomic_DNA"/>
</dbReference>
<name>A0A6V7XKR8_MELEN</name>
<evidence type="ECO:0000313" key="1">
    <source>
        <dbReference type="EMBL" id="CAD2199915.1"/>
    </source>
</evidence>
<evidence type="ECO:0000313" key="2">
    <source>
        <dbReference type="Proteomes" id="UP000580250"/>
    </source>
</evidence>
<dbReference type="AlphaFoldDB" id="A0A6V7XKR8"/>
<dbReference type="Proteomes" id="UP000580250">
    <property type="component" value="Unassembled WGS sequence"/>
</dbReference>
<organism evidence="1 2">
    <name type="scientific">Meloidogyne enterolobii</name>
    <name type="common">Root-knot nematode worm</name>
    <name type="synonym">Meloidogyne mayaguensis</name>
    <dbReference type="NCBI Taxonomy" id="390850"/>
    <lineage>
        <taxon>Eukaryota</taxon>
        <taxon>Metazoa</taxon>
        <taxon>Ecdysozoa</taxon>
        <taxon>Nematoda</taxon>
        <taxon>Chromadorea</taxon>
        <taxon>Rhabditida</taxon>
        <taxon>Tylenchina</taxon>
        <taxon>Tylenchomorpha</taxon>
        <taxon>Tylenchoidea</taxon>
        <taxon>Meloidogynidae</taxon>
        <taxon>Meloidogyninae</taxon>
        <taxon>Meloidogyne</taxon>
    </lineage>
</organism>
<protein>
    <submittedName>
        <fullName evidence="1">Uncharacterized protein</fullName>
    </submittedName>
</protein>
<reference evidence="1 2" key="1">
    <citation type="submission" date="2020-08" db="EMBL/GenBank/DDBJ databases">
        <authorList>
            <person name="Koutsovoulos G."/>
            <person name="Danchin GJ E."/>
        </authorList>
    </citation>
    <scope>NUCLEOTIDE SEQUENCE [LARGE SCALE GENOMIC DNA]</scope>
</reference>